<evidence type="ECO:0000256" key="5">
    <source>
        <dbReference type="ARBA" id="ARBA00038359"/>
    </source>
</evidence>
<comment type="similarity">
    <text evidence="5">Belongs to the SAT4 family.</text>
</comment>
<evidence type="ECO:0000256" key="6">
    <source>
        <dbReference type="SAM" id="MobiDB-lite"/>
    </source>
</evidence>
<dbReference type="GO" id="GO:0016020">
    <property type="term" value="C:membrane"/>
    <property type="evidence" value="ECO:0007669"/>
    <property type="project" value="UniProtKB-SubCell"/>
</dbReference>
<keyword evidence="3 7" id="KW-1133">Transmembrane helix</keyword>
<keyword evidence="4 7" id="KW-0472">Membrane</keyword>
<evidence type="ECO:0000256" key="3">
    <source>
        <dbReference type="ARBA" id="ARBA00022989"/>
    </source>
</evidence>
<accession>A0A2V1DUD5</accession>
<evidence type="ECO:0000256" key="1">
    <source>
        <dbReference type="ARBA" id="ARBA00004141"/>
    </source>
</evidence>
<dbReference type="OrthoDB" id="5022096at2759"/>
<feature type="transmembrane region" description="Helical" evidence="7">
    <location>
        <begin position="62"/>
        <end position="86"/>
    </location>
</feature>
<feature type="domain" description="Rhodopsin" evidence="8">
    <location>
        <begin position="47"/>
        <end position="285"/>
    </location>
</feature>
<feature type="transmembrane region" description="Helical" evidence="7">
    <location>
        <begin position="140"/>
        <end position="167"/>
    </location>
</feature>
<sequence length="379" mass="42191">MLALSYELATTEGKILSPRHTHQLIPTRVIVSTTIFFIIALSFCTFRIYVRLRYFSFSWDDGFILAAMIFGVGVYISGMISIAHGLGNHSNTLPTWERSKIACITLFETQLYVWAVTSIKISIALLLLRIREWSRSWKRGLTALMIFMASLAVSCFVVAFSTCRPVHAIWDSSFPRWKCYSPKFQRVWGTTMSVLFLITDAILALLPAFFIRSIQCPRREKLVICLLMGLGLLCAATIIPKLLQWASHGNRRVDFVYTGARIYMWSALEVYWGIIAACAPSLKSVSEAALRRVGLLGRTTELNTSLGRICPGMRATLTDGNDHPRGLKGNCTVLSRPLAAAKKDNLSWVALEETESRDSPTRGGSGSGSQYSNIALEAV</sequence>
<gene>
    <name evidence="9" type="ORF">DM02DRAFT_727507</name>
</gene>
<feature type="transmembrane region" description="Helical" evidence="7">
    <location>
        <begin position="187"/>
        <end position="210"/>
    </location>
</feature>
<keyword evidence="10" id="KW-1185">Reference proteome</keyword>
<evidence type="ECO:0000256" key="2">
    <source>
        <dbReference type="ARBA" id="ARBA00022692"/>
    </source>
</evidence>
<dbReference type="InterPro" id="IPR049326">
    <property type="entry name" value="Rhodopsin_dom_fungi"/>
</dbReference>
<dbReference type="Pfam" id="PF20684">
    <property type="entry name" value="Fung_rhodopsin"/>
    <property type="match status" value="1"/>
</dbReference>
<name>A0A2V1DUD5_9PLEO</name>
<dbReference type="PANTHER" id="PTHR33048:SF129">
    <property type="entry name" value="INTEGRAL MEMBRANE PROTEIN-RELATED"/>
    <property type="match status" value="1"/>
</dbReference>
<evidence type="ECO:0000313" key="9">
    <source>
        <dbReference type="EMBL" id="PVI01948.1"/>
    </source>
</evidence>
<keyword evidence="2 7" id="KW-0812">Transmembrane</keyword>
<dbReference type="InterPro" id="IPR052337">
    <property type="entry name" value="SAT4-like"/>
</dbReference>
<dbReference type="EMBL" id="KZ805349">
    <property type="protein sequence ID" value="PVI01948.1"/>
    <property type="molecule type" value="Genomic_DNA"/>
</dbReference>
<evidence type="ECO:0000256" key="4">
    <source>
        <dbReference type="ARBA" id="ARBA00023136"/>
    </source>
</evidence>
<protein>
    <recommendedName>
        <fullName evidence="8">Rhodopsin domain-containing protein</fullName>
    </recommendedName>
</protein>
<feature type="transmembrane region" description="Helical" evidence="7">
    <location>
        <begin position="262"/>
        <end position="282"/>
    </location>
</feature>
<feature type="region of interest" description="Disordered" evidence="6">
    <location>
        <begin position="351"/>
        <end position="379"/>
    </location>
</feature>
<evidence type="ECO:0000313" key="10">
    <source>
        <dbReference type="Proteomes" id="UP000244855"/>
    </source>
</evidence>
<feature type="transmembrane region" description="Helical" evidence="7">
    <location>
        <begin position="29"/>
        <end position="50"/>
    </location>
</feature>
<reference evidence="9 10" key="1">
    <citation type="journal article" date="2018" name="Sci. Rep.">
        <title>Comparative genomics provides insights into the lifestyle and reveals functional heterogeneity of dark septate endophytic fungi.</title>
        <authorList>
            <person name="Knapp D.G."/>
            <person name="Nemeth J.B."/>
            <person name="Barry K."/>
            <person name="Hainaut M."/>
            <person name="Henrissat B."/>
            <person name="Johnson J."/>
            <person name="Kuo A."/>
            <person name="Lim J.H.P."/>
            <person name="Lipzen A."/>
            <person name="Nolan M."/>
            <person name="Ohm R.A."/>
            <person name="Tamas L."/>
            <person name="Grigoriev I.V."/>
            <person name="Spatafora J.W."/>
            <person name="Nagy L.G."/>
            <person name="Kovacs G.M."/>
        </authorList>
    </citation>
    <scope>NUCLEOTIDE SEQUENCE [LARGE SCALE GENOMIC DNA]</scope>
    <source>
        <strain evidence="9 10">DSE2036</strain>
    </source>
</reference>
<dbReference type="AlphaFoldDB" id="A0A2V1DUD5"/>
<feature type="transmembrane region" description="Helical" evidence="7">
    <location>
        <begin position="111"/>
        <end position="128"/>
    </location>
</feature>
<comment type="subcellular location">
    <subcellularLocation>
        <location evidence="1">Membrane</location>
        <topology evidence="1">Multi-pass membrane protein</topology>
    </subcellularLocation>
</comment>
<dbReference type="STRING" id="97972.A0A2V1DUD5"/>
<dbReference type="Proteomes" id="UP000244855">
    <property type="component" value="Unassembled WGS sequence"/>
</dbReference>
<evidence type="ECO:0000256" key="7">
    <source>
        <dbReference type="SAM" id="Phobius"/>
    </source>
</evidence>
<proteinExistence type="inferred from homology"/>
<feature type="transmembrane region" description="Helical" evidence="7">
    <location>
        <begin position="222"/>
        <end position="242"/>
    </location>
</feature>
<organism evidence="9 10">
    <name type="scientific">Periconia macrospinosa</name>
    <dbReference type="NCBI Taxonomy" id="97972"/>
    <lineage>
        <taxon>Eukaryota</taxon>
        <taxon>Fungi</taxon>
        <taxon>Dikarya</taxon>
        <taxon>Ascomycota</taxon>
        <taxon>Pezizomycotina</taxon>
        <taxon>Dothideomycetes</taxon>
        <taxon>Pleosporomycetidae</taxon>
        <taxon>Pleosporales</taxon>
        <taxon>Massarineae</taxon>
        <taxon>Periconiaceae</taxon>
        <taxon>Periconia</taxon>
    </lineage>
</organism>
<evidence type="ECO:0000259" key="8">
    <source>
        <dbReference type="Pfam" id="PF20684"/>
    </source>
</evidence>
<dbReference type="PANTHER" id="PTHR33048">
    <property type="entry name" value="PTH11-LIKE INTEGRAL MEMBRANE PROTEIN (AFU_ORTHOLOGUE AFUA_5G11245)"/>
    <property type="match status" value="1"/>
</dbReference>